<keyword evidence="1" id="KW-0812">Transmembrane</keyword>
<dbReference type="Pfam" id="PF04286">
    <property type="entry name" value="DUF445"/>
    <property type="match status" value="1"/>
</dbReference>
<evidence type="ECO:0000256" key="1">
    <source>
        <dbReference type="SAM" id="Phobius"/>
    </source>
</evidence>
<dbReference type="PANTHER" id="PTHR38442:SF1">
    <property type="entry name" value="INNER MEMBRANE PROTEIN"/>
    <property type="match status" value="1"/>
</dbReference>
<evidence type="ECO:0000313" key="3">
    <source>
        <dbReference type="Proteomes" id="UP000282892"/>
    </source>
</evidence>
<protein>
    <submittedName>
        <fullName evidence="2">DUF445 domain-containing protein</fullName>
    </submittedName>
</protein>
<dbReference type="STRING" id="1193713.GCA_001636315_03970"/>
<sequence>MEKPKKNTRHLATISLAVMAAGFLITIPLEPSIWKTILQGGFEAGLVGGLADWFAVTALFRHPLGVPIPHTALLPKNREKITGKIISMLENDWLTKESIRAKINSFQISEKLFELAEKEMESEAAKKNIISLLQHFINLIDIQKIAPILKKEIKVRLQKIDIKNYLPLLIDQISLRKYDEKALDYVLKEVDEWAKRDSTKYRLGGMAVEMIENIKADGFMQFALRSFSSLVNEEKLGNIIQSLIVKGVDSFRDPNNQNRQTLLLHIHQKLESLKSDEKVYEELEHFRTQIIDRWHLEEKIVELLTEIQQKALDFTGEPNFYDKYVLPIIANNLGKLKADEEKVQQLETWLKKQIVSFVDHNHSKIGTLVKENLDKLDTKTLTHMIETNVGKDLQWIRVNGAVCGFLIGLVLVGIKALF</sequence>
<dbReference type="AlphaFoldDB" id="A0A3Q9QSE9"/>
<reference evidence="2 3" key="1">
    <citation type="submission" date="2017-07" db="EMBL/GenBank/DDBJ databases">
        <title>The complete genome sequence of Bacillus mesonae strain H20-5, an efficient strain improving plant abiotic stress resistance.</title>
        <authorList>
            <person name="Kim S.Y."/>
            <person name="Song H."/>
            <person name="Sang M.K."/>
            <person name="Weon H.-Y."/>
            <person name="Song J."/>
        </authorList>
    </citation>
    <scope>NUCLEOTIDE SEQUENCE [LARGE SCALE GENOMIC DNA]</scope>
    <source>
        <strain evidence="2 3">H20-5</strain>
    </source>
</reference>
<dbReference type="RefSeq" id="WP_066394445.1">
    <property type="nucleotide sequence ID" value="NZ_CP022572.1"/>
</dbReference>
<dbReference type="EMBL" id="CP022572">
    <property type="protein sequence ID" value="AZU61136.1"/>
    <property type="molecule type" value="Genomic_DNA"/>
</dbReference>
<dbReference type="OrthoDB" id="9769590at2"/>
<feature type="transmembrane region" description="Helical" evidence="1">
    <location>
        <begin position="12"/>
        <end position="29"/>
    </location>
</feature>
<dbReference type="KEGG" id="nmk:CHR53_07640"/>
<dbReference type="InterPro" id="IPR007383">
    <property type="entry name" value="DUF445"/>
</dbReference>
<gene>
    <name evidence="2" type="ORF">CHR53_07640</name>
</gene>
<organism evidence="2 3">
    <name type="scientific">Neobacillus mesonae</name>
    <dbReference type="NCBI Taxonomy" id="1193713"/>
    <lineage>
        <taxon>Bacteria</taxon>
        <taxon>Bacillati</taxon>
        <taxon>Bacillota</taxon>
        <taxon>Bacilli</taxon>
        <taxon>Bacillales</taxon>
        <taxon>Bacillaceae</taxon>
        <taxon>Neobacillus</taxon>
    </lineage>
</organism>
<dbReference type="Proteomes" id="UP000282892">
    <property type="component" value="Chromosome"/>
</dbReference>
<accession>A0A3Q9QSE9</accession>
<name>A0A3Q9QSE9_9BACI</name>
<dbReference type="PANTHER" id="PTHR38442">
    <property type="entry name" value="INNER MEMBRANE PROTEIN-RELATED"/>
    <property type="match status" value="1"/>
</dbReference>
<keyword evidence="3" id="KW-1185">Reference proteome</keyword>
<keyword evidence="1" id="KW-1133">Transmembrane helix</keyword>
<evidence type="ECO:0000313" key="2">
    <source>
        <dbReference type="EMBL" id="AZU61136.1"/>
    </source>
</evidence>
<dbReference type="GO" id="GO:0005886">
    <property type="term" value="C:plasma membrane"/>
    <property type="evidence" value="ECO:0007669"/>
    <property type="project" value="TreeGrafter"/>
</dbReference>
<keyword evidence="1" id="KW-0472">Membrane</keyword>
<proteinExistence type="predicted"/>